<organism evidence="1 2">
    <name type="scientific">Kingdonia uniflora</name>
    <dbReference type="NCBI Taxonomy" id="39325"/>
    <lineage>
        <taxon>Eukaryota</taxon>
        <taxon>Viridiplantae</taxon>
        <taxon>Streptophyta</taxon>
        <taxon>Embryophyta</taxon>
        <taxon>Tracheophyta</taxon>
        <taxon>Spermatophyta</taxon>
        <taxon>Magnoliopsida</taxon>
        <taxon>Ranunculales</taxon>
        <taxon>Circaeasteraceae</taxon>
        <taxon>Kingdonia</taxon>
    </lineage>
</organism>
<accession>A0A7J7M9U0</accession>
<evidence type="ECO:0000313" key="2">
    <source>
        <dbReference type="Proteomes" id="UP000541444"/>
    </source>
</evidence>
<dbReference type="OrthoDB" id="1743623at2759"/>
<sequence>MSDIIGINEAISPGSRIVVKILCTEVVPPPLIQQPYVVMMKPDEGPPICPTSQVQVEVETTQFDPLQHASTQFDPLKHKTIARENTKRVQKPRASEVLKEELDDLSHMDFNDDEPNIETKGGVGLGEDAPVNAETEARVGLGGEAPASNNEEEVDEVDSWNRWVGTSPDYLDAKEGYYLNYSSVDGDDGPTQADINRCDDEFRDLAKEWSTDGTIFSITVSRNLIQTCPGRSGQSNKNANAQWVAKEAEEIIRTVRTTRPASLKEQISRRRLKAKIWEEPGLVLVPRAQPTLIRRSNAMVNIRYSLFYMPVLVCCCLSITSQHIYRYSHSYTGLKCAEGTHSGLTSLKYAKGMGKGLTCLKCVEGMAKGLTCLKYAKGTQ</sequence>
<protein>
    <submittedName>
        <fullName evidence="1">Uncharacterized protein</fullName>
    </submittedName>
</protein>
<reference evidence="1 2" key="1">
    <citation type="journal article" date="2020" name="IScience">
        <title>Genome Sequencing of the Endangered Kingdonia uniflora (Circaeasteraceae, Ranunculales) Reveals Potential Mechanisms of Evolutionary Specialization.</title>
        <authorList>
            <person name="Sun Y."/>
            <person name="Deng T."/>
            <person name="Zhang A."/>
            <person name="Moore M.J."/>
            <person name="Landis J.B."/>
            <person name="Lin N."/>
            <person name="Zhang H."/>
            <person name="Zhang X."/>
            <person name="Huang J."/>
            <person name="Zhang X."/>
            <person name="Sun H."/>
            <person name="Wang H."/>
        </authorList>
    </citation>
    <scope>NUCLEOTIDE SEQUENCE [LARGE SCALE GENOMIC DNA]</scope>
    <source>
        <strain evidence="1">TB1705</strain>
        <tissue evidence="1">Leaf</tissue>
    </source>
</reference>
<dbReference type="Proteomes" id="UP000541444">
    <property type="component" value="Unassembled WGS sequence"/>
</dbReference>
<proteinExistence type="predicted"/>
<comment type="caution">
    <text evidence="1">The sequence shown here is derived from an EMBL/GenBank/DDBJ whole genome shotgun (WGS) entry which is preliminary data.</text>
</comment>
<gene>
    <name evidence="1" type="ORF">GIB67_043063</name>
</gene>
<keyword evidence="2" id="KW-1185">Reference proteome</keyword>
<name>A0A7J7M9U0_9MAGN</name>
<dbReference type="EMBL" id="JACGCM010001664">
    <property type="protein sequence ID" value="KAF6151656.1"/>
    <property type="molecule type" value="Genomic_DNA"/>
</dbReference>
<evidence type="ECO:0000313" key="1">
    <source>
        <dbReference type="EMBL" id="KAF6151656.1"/>
    </source>
</evidence>
<dbReference type="AlphaFoldDB" id="A0A7J7M9U0"/>